<keyword evidence="6 10" id="KW-0479">Metal-binding</keyword>
<comment type="caution">
    <text evidence="13">The sequence shown here is derived from an EMBL/GenBank/DDBJ whole genome shotgun (WGS) entry which is preliminary data.</text>
</comment>
<keyword evidence="4 10" id="KW-0963">Cytoplasm</keyword>
<keyword evidence="5 10" id="KW-0001">2Fe-2S</keyword>
<comment type="domain">
    <text evidence="10">The C-terminal domain binds 2 Fe-S clusters but is otherwise mostly in an intrinsically disordered conformation.</text>
</comment>
<keyword evidence="8 10" id="KW-0411">Iron-sulfur</keyword>
<dbReference type="HAMAP" id="MF_03115">
    <property type="entry name" value="Anamorsin"/>
    <property type="match status" value="1"/>
</dbReference>
<evidence type="ECO:0000256" key="8">
    <source>
        <dbReference type="ARBA" id="ARBA00023014"/>
    </source>
</evidence>
<dbReference type="InterPro" id="IPR007785">
    <property type="entry name" value="Anamorsin"/>
</dbReference>
<comment type="subcellular location">
    <subcellularLocation>
        <location evidence="10">Cytoplasm</location>
    </subcellularLocation>
    <subcellularLocation>
        <location evidence="10">Mitochondrion intermembrane space</location>
    </subcellularLocation>
</comment>
<dbReference type="SUPFAM" id="SSF53335">
    <property type="entry name" value="S-adenosyl-L-methionine-dependent methyltransferases"/>
    <property type="match status" value="1"/>
</dbReference>
<dbReference type="InterPro" id="IPR046408">
    <property type="entry name" value="CIAPIN1"/>
</dbReference>
<dbReference type="PANTHER" id="PTHR13273:SF14">
    <property type="entry name" value="ANAMORSIN"/>
    <property type="match status" value="1"/>
</dbReference>
<comment type="cofactor">
    <cofactor evidence="10">
        <name>[2Fe-2S] cluster</name>
        <dbReference type="ChEBI" id="CHEBI:190135"/>
    </cofactor>
</comment>
<evidence type="ECO:0000256" key="7">
    <source>
        <dbReference type="ARBA" id="ARBA00023004"/>
    </source>
</evidence>
<protein>
    <recommendedName>
        <fullName evidence="10">Anamorsin homolog</fullName>
    </recommendedName>
    <alternativeName>
        <fullName evidence="10">Fe-S cluster assembly protein DRE2 homolog</fullName>
    </alternativeName>
</protein>
<evidence type="ECO:0000256" key="9">
    <source>
        <dbReference type="ARBA" id="ARBA00023128"/>
    </source>
</evidence>
<feature type="binding site" evidence="10">
    <location>
        <position position="214"/>
    </location>
    <ligand>
        <name>[4Fe-4S] cluster</name>
        <dbReference type="ChEBI" id="CHEBI:49883"/>
    </ligand>
</feature>
<evidence type="ECO:0000259" key="12">
    <source>
        <dbReference type="Pfam" id="PF20922"/>
    </source>
</evidence>
<feature type="binding site" evidence="10">
    <location>
        <position position="188"/>
    </location>
    <ligand>
        <name>[2Fe-2S] cluster</name>
        <dbReference type="ChEBI" id="CHEBI:190135"/>
    </ligand>
</feature>
<comment type="domain">
    <text evidence="10">The N-terminal domain has structural similarity with S-adenosyl-L-methionine-dependent methyltransferases, but does not bind S-adenosyl-L-methionine. It is required for correct assembly of the 2 Fe-S clusters.</text>
</comment>
<feature type="short sequence motif" description="Cx2C motif 2" evidence="10">
    <location>
        <begin position="222"/>
        <end position="225"/>
    </location>
</feature>
<evidence type="ECO:0000256" key="6">
    <source>
        <dbReference type="ARBA" id="ARBA00022723"/>
    </source>
</evidence>
<evidence type="ECO:0000256" key="1">
    <source>
        <dbReference type="ARBA" id="ARBA00001966"/>
    </source>
</evidence>
<comment type="function">
    <text evidence="10">Component of the cytosolic iron-sulfur (Fe-S) protein assembly (CIA) machinery. Required for the maturation of extramitochondrial Fe-S proteins. Part of an electron transfer chain functioning in an early step of cytosolic Fe-S biogenesis, facilitating the de novo assembly of a [4Fe-4S] cluster on the cytosolic Fe-S scaffold complex. Electrons are transferred from NADPH via a FAD- and FMN-containing diflavin oxidoreductase. Together with the diflavin oxidoreductase, also required for the assembly of the diferric tyrosyl radical cofactor of ribonucleotide reductase (RNR), probably by providing electrons for reduction during radical cofactor maturation in the catalytic small subunit.</text>
</comment>
<evidence type="ECO:0000259" key="11">
    <source>
        <dbReference type="Pfam" id="PF05093"/>
    </source>
</evidence>
<dbReference type="Proteomes" id="UP001159363">
    <property type="component" value="Chromosome 1"/>
</dbReference>
<evidence type="ECO:0000313" key="14">
    <source>
        <dbReference type="Proteomes" id="UP001159363"/>
    </source>
</evidence>
<dbReference type="PANTHER" id="PTHR13273">
    <property type="entry name" value="ANAMORSIN"/>
    <property type="match status" value="1"/>
</dbReference>
<feature type="binding site" evidence="10">
    <location>
        <position position="211"/>
    </location>
    <ligand>
        <name>[4Fe-4S] cluster</name>
        <dbReference type="ChEBI" id="CHEBI:49883"/>
    </ligand>
</feature>
<keyword evidence="7 10" id="KW-0408">Iron</keyword>
<feature type="binding site" evidence="10">
    <location>
        <position position="225"/>
    </location>
    <ligand>
        <name>[4Fe-4S] cluster</name>
        <dbReference type="ChEBI" id="CHEBI:49883"/>
    </ligand>
</feature>
<comment type="similarity">
    <text evidence="2 10">Belongs to the anamorsin family.</text>
</comment>
<sequence length="250" mass="26772">MSTFDVVLSGVHPVVVTHSLELLGEVVRVLRPGGTLVLHEAVSNTGPVRTTEQLLSLLKISGLSQPTRLEPVALSAGELQQVGERLGVQDAHARLVEIHCRKPDYEVGSSQKLSFASAAKQPANMAAVWKLDDIVDDDIETIDPDELLDEEDLKKPDPSSLRAIAIANASDCFPVCSSTGKRKACKNCSCGLAEELATNNKPVQKTATSSCGSCYLGDAFRCASCPYLGMPAFKPGEKIQLTDRQLKADV</sequence>
<evidence type="ECO:0000256" key="3">
    <source>
        <dbReference type="ARBA" id="ARBA00022485"/>
    </source>
</evidence>
<dbReference type="Pfam" id="PF20922">
    <property type="entry name" value="Anamorsin_N"/>
    <property type="match status" value="1"/>
</dbReference>
<feature type="short sequence motif" description="Cx2C motif 1" evidence="10">
    <location>
        <begin position="211"/>
        <end position="214"/>
    </location>
</feature>
<feature type="binding site" evidence="10">
    <location>
        <position position="172"/>
    </location>
    <ligand>
        <name>[2Fe-2S] cluster</name>
        <dbReference type="ChEBI" id="CHEBI:190135"/>
    </ligand>
</feature>
<feature type="domain" description="Anamorsin C-terminal" evidence="11">
    <location>
        <begin position="205"/>
        <end position="241"/>
    </location>
</feature>
<feature type="domain" description="Anamorsin N-terminal" evidence="12">
    <location>
        <begin position="2"/>
        <end position="110"/>
    </location>
</feature>
<evidence type="ECO:0000256" key="4">
    <source>
        <dbReference type="ARBA" id="ARBA00022490"/>
    </source>
</evidence>
<evidence type="ECO:0000313" key="13">
    <source>
        <dbReference type="EMBL" id="KAJ8894775.1"/>
    </source>
</evidence>
<reference evidence="13 14" key="1">
    <citation type="submission" date="2023-02" db="EMBL/GenBank/DDBJ databases">
        <title>LHISI_Scaffold_Assembly.</title>
        <authorList>
            <person name="Stuart O.P."/>
            <person name="Cleave R."/>
            <person name="Magrath M.J.L."/>
            <person name="Mikheyev A.S."/>
        </authorList>
    </citation>
    <scope>NUCLEOTIDE SEQUENCE [LARGE SCALE GENOMIC DNA]</scope>
    <source>
        <strain evidence="13">Daus_M_001</strain>
        <tissue evidence="13">Leg muscle</tissue>
    </source>
</reference>
<comment type="caution">
    <text evidence="10">Lacks conserved residue(s) required for the propagation of feature annotation.</text>
</comment>
<gene>
    <name evidence="13" type="ORF">PR048_000082</name>
</gene>
<accession>A0ABQ9IEW5</accession>
<feature type="binding site" evidence="10">
    <location>
        <position position="222"/>
    </location>
    <ligand>
        <name>[4Fe-4S] cluster</name>
        <dbReference type="ChEBI" id="CHEBI:49883"/>
    </ligand>
</feature>
<feature type="binding site" evidence="10">
    <location>
        <position position="185"/>
    </location>
    <ligand>
        <name>[2Fe-2S] cluster</name>
        <dbReference type="ChEBI" id="CHEBI:190135"/>
    </ligand>
</feature>
<evidence type="ECO:0000256" key="10">
    <source>
        <dbReference type="HAMAP-Rule" id="MF_03115"/>
    </source>
</evidence>
<organism evidence="13 14">
    <name type="scientific">Dryococelus australis</name>
    <dbReference type="NCBI Taxonomy" id="614101"/>
    <lineage>
        <taxon>Eukaryota</taxon>
        <taxon>Metazoa</taxon>
        <taxon>Ecdysozoa</taxon>
        <taxon>Arthropoda</taxon>
        <taxon>Hexapoda</taxon>
        <taxon>Insecta</taxon>
        <taxon>Pterygota</taxon>
        <taxon>Neoptera</taxon>
        <taxon>Polyneoptera</taxon>
        <taxon>Phasmatodea</taxon>
        <taxon>Verophasmatodea</taxon>
        <taxon>Anareolatae</taxon>
        <taxon>Phasmatidae</taxon>
        <taxon>Eurycanthinae</taxon>
        <taxon>Dryococelus</taxon>
    </lineage>
</organism>
<name>A0ABQ9IEW5_9NEOP</name>
<evidence type="ECO:0000256" key="2">
    <source>
        <dbReference type="ARBA" id="ARBA00008169"/>
    </source>
</evidence>
<keyword evidence="3 10" id="KW-0004">4Fe-4S</keyword>
<dbReference type="Gene3D" id="3.40.50.150">
    <property type="entry name" value="Vaccinia Virus protein VP39"/>
    <property type="match status" value="1"/>
</dbReference>
<comment type="cofactor">
    <cofactor evidence="1 10">
        <name>[4Fe-4S] cluster</name>
        <dbReference type="ChEBI" id="CHEBI:49883"/>
    </cofactor>
</comment>
<proteinExistence type="inferred from homology"/>
<evidence type="ECO:0000256" key="5">
    <source>
        <dbReference type="ARBA" id="ARBA00022714"/>
    </source>
</evidence>
<dbReference type="InterPro" id="IPR049011">
    <property type="entry name" value="Anamorsin_N_metazoan"/>
</dbReference>
<keyword evidence="9 10" id="KW-0496">Mitochondrion</keyword>
<comment type="subunit">
    <text evidence="10">Monomer.</text>
</comment>
<dbReference type="Pfam" id="PF05093">
    <property type="entry name" value="CIAPIN1"/>
    <property type="match status" value="1"/>
</dbReference>
<dbReference type="InterPro" id="IPR029063">
    <property type="entry name" value="SAM-dependent_MTases_sf"/>
</dbReference>
<dbReference type="EMBL" id="JARBHB010000001">
    <property type="protein sequence ID" value="KAJ8894775.1"/>
    <property type="molecule type" value="Genomic_DNA"/>
</dbReference>
<comment type="domain">
    <text evidence="10">The twin Cx2C motifs are involved in the recognition by the mitochondrial MIA40-ERV1 disulfide relay system. The formation of 2 disulfide bonds in the Cx2C motifs through dithiol/disulfide exchange reactions effectively traps the protein in the mitochondrial intermembrane space.</text>
</comment>
<feature type="binding site" evidence="10">
    <location>
        <position position="190"/>
    </location>
    <ligand>
        <name>[2Fe-2S] cluster</name>
        <dbReference type="ChEBI" id="CHEBI:190135"/>
    </ligand>
</feature>
<feature type="region of interest" description="Fe-S binding site B" evidence="10">
    <location>
        <begin position="211"/>
        <end position="225"/>
    </location>
</feature>
<keyword evidence="14" id="KW-1185">Reference proteome</keyword>